<dbReference type="RefSeq" id="WP_013567376.1">
    <property type="nucleotide sequence ID" value="NC_014963.1"/>
</dbReference>
<dbReference type="Gene3D" id="2.40.170.20">
    <property type="entry name" value="TonB-dependent receptor, beta-barrel domain"/>
    <property type="match status" value="1"/>
</dbReference>
<sequence>MLKHFYIVLGRTAVAMVLFGGSLKAWGQTAQVSGIVSDSAKANVANAEVELVNQKTQKTYRTHSNETGLYAIPSLEPGVYTLRISAPGFSSEVIRDVTVDVAGKIAQNVQLGIGSASEQVSVDGSGQTIDTTDASVSTVIDRRFVENMPLNGRSFQSLITLAPGTLVVPSAGSGSSGEISVNGQRTESNYYTIDGISANTGATVSTDGYPGAGFSGSTPQGSALGTTQSIVSIDALEQFRASTSSYSAEYGRTPGGQFSFSTRSGTNDWHGTAFDFLRNDALDAKNIFDTVKLPERQNDFGGTLGGYLHIPHVYNGRDKTFFFFSYEGLRLTSPVAAALYQVPSNALRASAPAALRPFLSAFPVSNNPDLGNGLANYTAGYAAPSRLDTSSIRIDHSFGDRFKIFGRYSDVPSQSSARQASNLAQVNATTRNVKTLVLGASNVITPSLANEFRIGVTGNDYKSNRYLDNFGGASPLSVSTAPGLGNGDWMTFFLFYGLYPYYLLEPQSNRQRQLNITDSLTKTVARHNLKFGIDYRRLVTSEKLPPLWEVAFFYTPEAVMTNTPDGLYVYTQNVNMKAVSKNFSAFLQDEWKVSDRLSVSAGVRWDVNPAPNDANGNTPYTVNQISNLATTQAAAKGTSLWKTTYGNVAPRIGMAYQLYRTPGRETVLRAGGGLFYDTGQALSAQGYYGIGTTGFASYTAPFPATLAQVQSAPTPNANAPYNAPIYAYAPDLKLPYTGQWNVAVEQALGTSQSLTINYVASAGRRLLAQRFYHPEALGNTAFSAGKGLYVTTNTSGSDYNSLQVRFDRKLSKGLQVLVAYTWSHAMDDATSNFTVYQLRRSVSDYDIRNNFQAAVSYDIPGRYNNSFVAYTLKHWSMDARISARSALPVDILQAQTIDASSGANVAYHPDRVAIAPLYLYGNQYPGGRAINFNAFSTTTVAGVDGNAGRNSARGFGAVQADLTLRRDFPFTKRVGVQFRAEAYNVLNHPIYGSVRNSLSVGADLFGQASNTLNNQLGGLASLYQVGGPRSMQVSMKLHF</sequence>
<dbReference type="Gene3D" id="2.60.40.1120">
    <property type="entry name" value="Carboxypeptidase-like, regulatory domain"/>
    <property type="match status" value="1"/>
</dbReference>
<evidence type="ECO:0000256" key="3">
    <source>
        <dbReference type="ARBA" id="ARBA00022452"/>
    </source>
</evidence>
<keyword evidence="9" id="KW-1185">Reference proteome</keyword>
<organism evidence="8 9">
    <name type="scientific">Terriglobus saanensis (strain ATCC BAA-1853 / DSM 23119 / SP1PR4)</name>
    <dbReference type="NCBI Taxonomy" id="401053"/>
    <lineage>
        <taxon>Bacteria</taxon>
        <taxon>Pseudomonadati</taxon>
        <taxon>Acidobacteriota</taxon>
        <taxon>Terriglobia</taxon>
        <taxon>Terriglobales</taxon>
        <taxon>Acidobacteriaceae</taxon>
        <taxon>Terriglobus</taxon>
    </lineage>
</organism>
<evidence type="ECO:0000256" key="1">
    <source>
        <dbReference type="ARBA" id="ARBA00004571"/>
    </source>
</evidence>
<comment type="subcellular location">
    <subcellularLocation>
        <location evidence="1">Cell outer membrane</location>
        <topology evidence="1">Multi-pass membrane protein</topology>
    </subcellularLocation>
</comment>
<dbReference type="PANTHER" id="PTHR30069:SF46">
    <property type="entry name" value="OAR PROTEIN"/>
    <property type="match status" value="1"/>
</dbReference>
<dbReference type="GO" id="GO:0009279">
    <property type="term" value="C:cell outer membrane"/>
    <property type="evidence" value="ECO:0007669"/>
    <property type="project" value="UniProtKB-SubCell"/>
</dbReference>
<feature type="domain" description="TonB-dependent transporter Oar-like beta-barrel" evidence="7">
    <location>
        <begin position="357"/>
        <end position="1014"/>
    </location>
</feature>
<evidence type="ECO:0000256" key="2">
    <source>
        <dbReference type="ARBA" id="ARBA00022448"/>
    </source>
</evidence>
<keyword evidence="2" id="KW-0813">Transport</keyword>
<accession>E8V703</accession>
<dbReference type="Pfam" id="PF25183">
    <property type="entry name" value="OMP_b-brl_4"/>
    <property type="match status" value="2"/>
</dbReference>
<dbReference type="HOGENOM" id="CLU_006298_0_0_0"/>
<dbReference type="KEGG" id="tsa:AciPR4_0810"/>
<dbReference type="InterPro" id="IPR008969">
    <property type="entry name" value="CarboxyPept-like_regulatory"/>
</dbReference>
<keyword evidence="5" id="KW-0472">Membrane</keyword>
<dbReference type="InterPro" id="IPR039426">
    <property type="entry name" value="TonB-dep_rcpt-like"/>
</dbReference>
<evidence type="ECO:0000256" key="6">
    <source>
        <dbReference type="ARBA" id="ARBA00023237"/>
    </source>
</evidence>
<protein>
    <submittedName>
        <fullName evidence="8">TonB-dependent receptor plug</fullName>
    </submittedName>
</protein>
<dbReference type="InterPro" id="IPR036942">
    <property type="entry name" value="Beta-barrel_TonB_sf"/>
</dbReference>
<keyword evidence="6" id="KW-0998">Cell outer membrane</keyword>
<dbReference type="eggNOG" id="COG4206">
    <property type="taxonomic scope" value="Bacteria"/>
</dbReference>
<dbReference type="EMBL" id="CP002467">
    <property type="protein sequence ID" value="ADV81643.1"/>
    <property type="molecule type" value="Genomic_DNA"/>
</dbReference>
<proteinExistence type="predicted"/>
<keyword evidence="3" id="KW-1134">Transmembrane beta strand</keyword>
<dbReference type="Pfam" id="PF13620">
    <property type="entry name" value="CarboxypepD_reg"/>
    <property type="match status" value="1"/>
</dbReference>
<evidence type="ECO:0000256" key="4">
    <source>
        <dbReference type="ARBA" id="ARBA00022692"/>
    </source>
</evidence>
<evidence type="ECO:0000313" key="8">
    <source>
        <dbReference type="EMBL" id="ADV81643.1"/>
    </source>
</evidence>
<dbReference type="SUPFAM" id="SSF56935">
    <property type="entry name" value="Porins"/>
    <property type="match status" value="1"/>
</dbReference>
<gene>
    <name evidence="8" type="ordered locus">AciPR4_0810</name>
</gene>
<dbReference type="eggNOG" id="COG4771">
    <property type="taxonomic scope" value="Bacteria"/>
</dbReference>
<dbReference type="GO" id="GO:0044718">
    <property type="term" value="P:siderophore transmembrane transport"/>
    <property type="evidence" value="ECO:0007669"/>
    <property type="project" value="TreeGrafter"/>
</dbReference>
<keyword evidence="4" id="KW-0812">Transmembrane</keyword>
<dbReference type="SUPFAM" id="SSF49464">
    <property type="entry name" value="Carboxypeptidase regulatory domain-like"/>
    <property type="match status" value="1"/>
</dbReference>
<dbReference type="GO" id="GO:0015344">
    <property type="term" value="F:siderophore uptake transmembrane transporter activity"/>
    <property type="evidence" value="ECO:0007669"/>
    <property type="project" value="TreeGrafter"/>
</dbReference>
<keyword evidence="8" id="KW-0675">Receptor</keyword>
<reference evidence="8 9" key="1">
    <citation type="journal article" date="2012" name="Stand. Genomic Sci.">
        <title>Complete genome sequence of Terriglobus saanensis type strain SP1PR4(T), an Acidobacteria from tundra soil.</title>
        <authorList>
            <person name="Rawat S.R."/>
            <person name="Mannisto M.K."/>
            <person name="Starovoytov V."/>
            <person name="Goodwin L."/>
            <person name="Nolan M."/>
            <person name="Hauser L."/>
            <person name="Land M."/>
            <person name="Davenport K.W."/>
            <person name="Woyke T."/>
            <person name="Haggblom M.M."/>
        </authorList>
    </citation>
    <scope>NUCLEOTIDE SEQUENCE</scope>
    <source>
        <strain evidence="9">ATCC BAA-1853 / DSM 23119 / SP1PR4</strain>
    </source>
</reference>
<evidence type="ECO:0000256" key="5">
    <source>
        <dbReference type="ARBA" id="ARBA00023136"/>
    </source>
</evidence>
<dbReference type="InterPro" id="IPR057601">
    <property type="entry name" value="Oar-like_b-barrel"/>
</dbReference>
<dbReference type="AlphaFoldDB" id="E8V703"/>
<evidence type="ECO:0000313" key="9">
    <source>
        <dbReference type="Proteomes" id="UP000006844"/>
    </source>
</evidence>
<dbReference type="PANTHER" id="PTHR30069">
    <property type="entry name" value="TONB-DEPENDENT OUTER MEMBRANE RECEPTOR"/>
    <property type="match status" value="1"/>
</dbReference>
<name>E8V703_TERSS</name>
<dbReference type="STRING" id="401053.AciPR4_0810"/>
<feature type="domain" description="TonB-dependent transporter Oar-like beta-barrel" evidence="7">
    <location>
        <begin position="261"/>
        <end position="350"/>
    </location>
</feature>
<dbReference type="Proteomes" id="UP000006844">
    <property type="component" value="Chromosome"/>
</dbReference>
<evidence type="ECO:0000259" key="7">
    <source>
        <dbReference type="Pfam" id="PF25183"/>
    </source>
</evidence>